<gene>
    <name evidence="1" type="ORF">SAMN05421863_11321</name>
</gene>
<dbReference type="AlphaFoldDB" id="A0A1I4X2L1"/>
<name>A0A1I4X2L1_9PROT</name>
<proteinExistence type="predicted"/>
<keyword evidence="2" id="KW-1185">Reference proteome</keyword>
<evidence type="ECO:0000313" key="1">
    <source>
        <dbReference type="EMBL" id="SFN20204.1"/>
    </source>
</evidence>
<protein>
    <submittedName>
        <fullName evidence="1">Uncharacterized protein</fullName>
    </submittedName>
</protein>
<organism evidence="1 2">
    <name type="scientific">Nitrosomonas communis</name>
    <dbReference type="NCBI Taxonomy" id="44574"/>
    <lineage>
        <taxon>Bacteria</taxon>
        <taxon>Pseudomonadati</taxon>
        <taxon>Pseudomonadota</taxon>
        <taxon>Betaproteobacteria</taxon>
        <taxon>Nitrosomonadales</taxon>
        <taxon>Nitrosomonadaceae</taxon>
        <taxon>Nitrosomonas</taxon>
    </lineage>
</organism>
<dbReference type="EMBL" id="FOUB01000132">
    <property type="protein sequence ID" value="SFN20204.1"/>
    <property type="molecule type" value="Genomic_DNA"/>
</dbReference>
<evidence type="ECO:0000313" key="2">
    <source>
        <dbReference type="Proteomes" id="UP000183287"/>
    </source>
</evidence>
<sequence length="89" mass="10466">MKPVMFWSVEFKVRIYRMNPFIDGIPAAERLGQVSPRTANPHSIQYAFYRHAQIVLVINRFLKQNLLQLRPELITEHQSGHRKLVLLVV</sequence>
<dbReference type="Proteomes" id="UP000183287">
    <property type="component" value="Unassembled WGS sequence"/>
</dbReference>
<accession>A0A1I4X2L1</accession>
<reference evidence="2" key="1">
    <citation type="submission" date="2016-10" db="EMBL/GenBank/DDBJ databases">
        <authorList>
            <person name="Varghese N."/>
            <person name="Submissions S."/>
        </authorList>
    </citation>
    <scope>NUCLEOTIDE SEQUENCE [LARGE SCALE GENOMIC DNA]</scope>
    <source>
        <strain evidence="2">Nm44</strain>
    </source>
</reference>